<protein>
    <submittedName>
        <fullName evidence="2">CLUMA_CG011739, isoform A</fullName>
    </submittedName>
</protein>
<evidence type="ECO:0000313" key="2">
    <source>
        <dbReference type="EMBL" id="CRK98380.1"/>
    </source>
</evidence>
<keyword evidence="1" id="KW-1133">Transmembrane helix</keyword>
<dbReference type="EMBL" id="CVRI01000047">
    <property type="protein sequence ID" value="CRK98380.1"/>
    <property type="molecule type" value="Genomic_DNA"/>
</dbReference>
<accession>A0A1J1IFR7</accession>
<keyword evidence="3" id="KW-1185">Reference proteome</keyword>
<dbReference type="AlphaFoldDB" id="A0A1J1IFR7"/>
<sequence>MDYNCIQLHLQCHLQHKSPHFRISSLVLLLIVIPTLAVDDF</sequence>
<evidence type="ECO:0000313" key="3">
    <source>
        <dbReference type="Proteomes" id="UP000183832"/>
    </source>
</evidence>
<gene>
    <name evidence="2" type="ORF">CLUMA_CG011739</name>
</gene>
<feature type="non-terminal residue" evidence="2">
    <location>
        <position position="41"/>
    </location>
</feature>
<feature type="transmembrane region" description="Helical" evidence="1">
    <location>
        <begin position="21"/>
        <end position="38"/>
    </location>
</feature>
<reference evidence="2 3" key="1">
    <citation type="submission" date="2015-04" db="EMBL/GenBank/DDBJ databases">
        <authorList>
            <person name="Syromyatnikov M.Y."/>
            <person name="Popov V.N."/>
        </authorList>
    </citation>
    <scope>NUCLEOTIDE SEQUENCE [LARGE SCALE GENOMIC DNA]</scope>
</reference>
<keyword evidence="1" id="KW-0812">Transmembrane</keyword>
<dbReference type="Proteomes" id="UP000183832">
    <property type="component" value="Unassembled WGS sequence"/>
</dbReference>
<proteinExistence type="predicted"/>
<name>A0A1J1IFR7_9DIPT</name>
<evidence type="ECO:0000256" key="1">
    <source>
        <dbReference type="SAM" id="Phobius"/>
    </source>
</evidence>
<organism evidence="2 3">
    <name type="scientific">Clunio marinus</name>
    <dbReference type="NCBI Taxonomy" id="568069"/>
    <lineage>
        <taxon>Eukaryota</taxon>
        <taxon>Metazoa</taxon>
        <taxon>Ecdysozoa</taxon>
        <taxon>Arthropoda</taxon>
        <taxon>Hexapoda</taxon>
        <taxon>Insecta</taxon>
        <taxon>Pterygota</taxon>
        <taxon>Neoptera</taxon>
        <taxon>Endopterygota</taxon>
        <taxon>Diptera</taxon>
        <taxon>Nematocera</taxon>
        <taxon>Chironomoidea</taxon>
        <taxon>Chironomidae</taxon>
        <taxon>Clunio</taxon>
    </lineage>
</organism>
<keyword evidence="1" id="KW-0472">Membrane</keyword>